<organism evidence="2 3">
    <name type="scientific">Magnetospirillum moscoviense</name>
    <dbReference type="NCBI Taxonomy" id="1437059"/>
    <lineage>
        <taxon>Bacteria</taxon>
        <taxon>Pseudomonadati</taxon>
        <taxon>Pseudomonadota</taxon>
        <taxon>Alphaproteobacteria</taxon>
        <taxon>Rhodospirillales</taxon>
        <taxon>Rhodospirillaceae</taxon>
        <taxon>Magnetospirillum</taxon>
    </lineage>
</organism>
<dbReference type="STRING" id="1437059.A6A05_05620"/>
<evidence type="ECO:0000313" key="2">
    <source>
        <dbReference type="EMBL" id="OAN67030.1"/>
    </source>
</evidence>
<dbReference type="Proteomes" id="UP000078543">
    <property type="component" value="Unassembled WGS sequence"/>
</dbReference>
<accession>A0A178N060</accession>
<comment type="caution">
    <text evidence="2">The sequence shown here is derived from an EMBL/GenBank/DDBJ whole genome shotgun (WGS) entry which is preliminary data.</text>
</comment>
<sequence>MLLNLVHLLPDPSGALICPKERLVAFADPCRDGDKAKTIGDTIKRVAALLRQRRPARVVWMGHALPTLVEATGTHKDDLIRLIDGTEWWWISDQAVPPDLPGQCGAELKAGGLTFLASPTSGRLPGEVNAGLSPQASCDGATYSCYVLDGRRLILPAFGPRPDGGCDVMSPPIQSLFRRPFQVLMLAGGRILTRPRSRLDGAKPATSGGGGRRLSLFGDSEP</sequence>
<name>A0A178N060_9PROT</name>
<evidence type="ECO:0000256" key="1">
    <source>
        <dbReference type="SAM" id="MobiDB-lite"/>
    </source>
</evidence>
<reference evidence="2 3" key="1">
    <citation type="submission" date="2016-04" db="EMBL/GenBank/DDBJ databases">
        <title>Draft genome sequence of freshwater magnetotactic bacteria Magnetospirillum marisnigri SP-1 and Magnetospirillum moscoviense BB-1.</title>
        <authorList>
            <person name="Koziaeva V."/>
            <person name="Dziuba M.V."/>
            <person name="Ivanov T.M."/>
            <person name="Kuznetsov B."/>
            <person name="Grouzdev D.S."/>
        </authorList>
    </citation>
    <scope>NUCLEOTIDE SEQUENCE [LARGE SCALE GENOMIC DNA]</scope>
    <source>
        <strain evidence="2 3">BB-1</strain>
    </source>
</reference>
<proteinExistence type="predicted"/>
<keyword evidence="3" id="KW-1185">Reference proteome</keyword>
<feature type="region of interest" description="Disordered" evidence="1">
    <location>
        <begin position="195"/>
        <end position="222"/>
    </location>
</feature>
<dbReference type="OrthoDB" id="9795838at2"/>
<evidence type="ECO:0000313" key="3">
    <source>
        <dbReference type="Proteomes" id="UP000078543"/>
    </source>
</evidence>
<dbReference type="AlphaFoldDB" id="A0A178N060"/>
<dbReference type="RefSeq" id="WP_068496465.1">
    <property type="nucleotide sequence ID" value="NZ_LWQU01000011.1"/>
</dbReference>
<gene>
    <name evidence="2" type="ORF">A6A05_05620</name>
</gene>
<protein>
    <submittedName>
        <fullName evidence="2">Uncharacterized protein</fullName>
    </submittedName>
</protein>
<dbReference type="EMBL" id="LWQU01000011">
    <property type="protein sequence ID" value="OAN67030.1"/>
    <property type="molecule type" value="Genomic_DNA"/>
</dbReference>